<dbReference type="InterPro" id="IPR055414">
    <property type="entry name" value="LRR_R13L4/SHOC2-like"/>
</dbReference>
<dbReference type="AlphaFoldDB" id="A0A6P8CSE1"/>
<sequence length="1212" mass="136811">MEGKSSSDPIWDHATFVVDKEQSHKTKKRRSTPFIRGSNEVLLSYANHKSSKDLTLYLGRTLAKAGIRTINYGHDGHTASVEEIHRSSIYIPVICEDYLSTPGCLTELGYLFDIWKREPDKVILPIFHGLKPSDAFKRASTIIDKSRLDPFIREAGIEPLNVVAKMSPWVVTDPCSAEIVHLIAREVASIIHPKFPQEGPYFVGIDRKVEQIMNLLNAEVNDKRVVGMHGMGGIGKTTLAKVIYNRLSACFEGCCFLPDIRQTTKRMKNFCQNLQTKLISGILKRECDEITSADEGVSYMREVFCNMKVLIVLDDVDIRFNLTELIGDLDTFGPGSRIIVTSRYEKDLPRVDQTFEVPELCRWEIQLLFSCYTDANFHPFNVLAAEIVSLVGGLPLVVEVIGSLLFRREVAVWTETLQKLKLIPNKGVQEKLMISYEALDALQRQMFLDIACLVNGADRRIASYMWPEFSTSHFFEGSEYWHLSSLVKIRGDNELWMHDELRELGRQRLACQCGDTDFPMEIKPQTTRRDHGLFEGVKMEIKPETTWKDYGMFEGVKGKGKVGALIPQCDDLAPYEDMNTQGMTGGRFLNVEDASINRYDAFPDLRWLQLHRCPQNCEEAISFPKSLVILDVSWSNIAESWEGWGQIKVMVKTLRVLNLTGCNHLITTPNFSGFPDLEVLILEQCCHLVKIDPSIRHLQNLVSLNLNFCTELSTLPKELGFMKALKELLIDGTSVQEISASIGHIETLQTVSASGCLSLDRLPSSIGYLRSLLVLSLDHARITEIPSSIKELVNLQKLSLRNCRSLGELPITFGELGFPLCELDVSKTGISELPDSIGNLSSLRVLKLESCFIEEFPSTIVRLQRLEEIHASYCRSLTKFIPSDSYNVAFGRLMSLKTLRLGFSRISELPENFRSLPCLETLDLLQCNMLRKLPLLPSSITPLRYTCKGMKEPMLSWLDNLKEVLLADTDPEELICRETGSKEPTFRQRKFSLNGAPKLRIINFRLSWVNEISFPSFSWALHSLKKVVLSCVNLKYVSAFPPTLVSLTFQHCRSLKNVYLGRLKALKELYLDHSAMYQIGDLHEQEALEILKLSHCRVEHLGGLQKLTSLRSLTVSHCDHLSKLPDLSKLKALVELNLDKSAISQISGLSNLQALEILKVSDCGALEHLEGLQELTSLRSLTVSHCDRLSKLPDLSNLKTLRVLDIPGGWDD</sequence>
<gene>
    <name evidence="6" type="primary">LOC116200781</name>
</gene>
<dbReference type="InterPro" id="IPR027417">
    <property type="entry name" value="P-loop_NTPase"/>
</dbReference>
<dbReference type="RefSeq" id="XP_031387542.1">
    <property type="nucleotide sequence ID" value="XM_031531682.1"/>
</dbReference>
<evidence type="ECO:0000256" key="1">
    <source>
        <dbReference type="ARBA" id="ARBA00022614"/>
    </source>
</evidence>
<dbReference type="InterPro" id="IPR003591">
    <property type="entry name" value="Leu-rich_rpt_typical-subtyp"/>
</dbReference>
<dbReference type="SUPFAM" id="SSF52058">
    <property type="entry name" value="L domain-like"/>
    <property type="match status" value="2"/>
</dbReference>
<name>A0A6P8CSE1_PUNGR</name>
<dbReference type="GeneID" id="116200781"/>
<dbReference type="OrthoDB" id="1671985at2759"/>
<evidence type="ECO:0000313" key="6">
    <source>
        <dbReference type="RefSeq" id="XP_031387542.1"/>
    </source>
</evidence>
<evidence type="ECO:0000259" key="4">
    <source>
        <dbReference type="PROSITE" id="PS50104"/>
    </source>
</evidence>
<dbReference type="InterPro" id="IPR044974">
    <property type="entry name" value="Disease_R_plants"/>
</dbReference>
<dbReference type="InterPro" id="IPR032675">
    <property type="entry name" value="LRR_dom_sf"/>
</dbReference>
<dbReference type="PANTHER" id="PTHR11017">
    <property type="entry name" value="LEUCINE-RICH REPEAT-CONTAINING PROTEIN"/>
    <property type="match status" value="1"/>
</dbReference>
<evidence type="ECO:0000256" key="2">
    <source>
        <dbReference type="ARBA" id="ARBA00022737"/>
    </source>
</evidence>
<dbReference type="Proteomes" id="UP000515151">
    <property type="component" value="Chromosome 3"/>
</dbReference>
<feature type="domain" description="TIR" evidence="4">
    <location>
        <begin position="37"/>
        <end position="191"/>
    </location>
</feature>
<dbReference type="Gene3D" id="3.80.10.10">
    <property type="entry name" value="Ribonuclease Inhibitor"/>
    <property type="match status" value="3"/>
</dbReference>
<dbReference type="Pfam" id="PF00931">
    <property type="entry name" value="NB-ARC"/>
    <property type="match status" value="1"/>
</dbReference>
<dbReference type="InterPro" id="IPR042197">
    <property type="entry name" value="Apaf_helical"/>
</dbReference>
<dbReference type="Gene3D" id="3.40.50.10140">
    <property type="entry name" value="Toll/interleukin-1 receptor homology (TIR) domain"/>
    <property type="match status" value="1"/>
</dbReference>
<evidence type="ECO:0000313" key="5">
    <source>
        <dbReference type="Proteomes" id="UP000515151"/>
    </source>
</evidence>
<organism evidence="5 6">
    <name type="scientific">Punica granatum</name>
    <name type="common">Pomegranate</name>
    <dbReference type="NCBI Taxonomy" id="22663"/>
    <lineage>
        <taxon>Eukaryota</taxon>
        <taxon>Viridiplantae</taxon>
        <taxon>Streptophyta</taxon>
        <taxon>Embryophyta</taxon>
        <taxon>Tracheophyta</taxon>
        <taxon>Spermatophyta</taxon>
        <taxon>Magnoliopsida</taxon>
        <taxon>eudicotyledons</taxon>
        <taxon>Gunneridae</taxon>
        <taxon>Pentapetalae</taxon>
        <taxon>rosids</taxon>
        <taxon>malvids</taxon>
        <taxon>Myrtales</taxon>
        <taxon>Lythraceae</taxon>
        <taxon>Punica</taxon>
    </lineage>
</organism>
<reference evidence="5" key="1">
    <citation type="journal article" date="2020" name="Plant Biotechnol. J.">
        <title>The pomegranate (Punica granatum L.) draft genome dissects genetic divergence between soft- and hard-seeded cultivars.</title>
        <authorList>
            <person name="Luo X."/>
            <person name="Li H."/>
            <person name="Wu Z."/>
            <person name="Yao W."/>
            <person name="Zhao P."/>
            <person name="Cao D."/>
            <person name="Yu H."/>
            <person name="Li K."/>
            <person name="Poudel K."/>
            <person name="Zhao D."/>
            <person name="Zhang F."/>
            <person name="Xia X."/>
            <person name="Chen L."/>
            <person name="Wang Q."/>
            <person name="Jing D."/>
            <person name="Cao S."/>
        </authorList>
    </citation>
    <scope>NUCLEOTIDE SEQUENCE [LARGE SCALE GENOMIC DNA]</scope>
    <source>
        <strain evidence="5">cv. Tunisia</strain>
    </source>
</reference>
<keyword evidence="2" id="KW-0677">Repeat</keyword>
<dbReference type="SMART" id="SM00369">
    <property type="entry name" value="LRR_TYP"/>
    <property type="match status" value="6"/>
</dbReference>
<dbReference type="GO" id="GO:0006952">
    <property type="term" value="P:defense response"/>
    <property type="evidence" value="ECO:0007669"/>
    <property type="project" value="UniProtKB-KW"/>
</dbReference>
<dbReference type="PRINTS" id="PR00364">
    <property type="entry name" value="DISEASERSIST"/>
</dbReference>
<dbReference type="InterPro" id="IPR000157">
    <property type="entry name" value="TIR_dom"/>
</dbReference>
<accession>A0A6P8CSE1</accession>
<dbReference type="GO" id="GO:0043531">
    <property type="term" value="F:ADP binding"/>
    <property type="evidence" value="ECO:0007669"/>
    <property type="project" value="InterPro"/>
</dbReference>
<keyword evidence="3" id="KW-0611">Plant defense</keyword>
<reference evidence="6" key="2">
    <citation type="submission" date="2025-08" db="UniProtKB">
        <authorList>
            <consortium name="RefSeq"/>
        </authorList>
    </citation>
    <scope>IDENTIFICATION</scope>
    <source>
        <tissue evidence="6">Leaf</tissue>
    </source>
</reference>
<dbReference type="Gene3D" id="3.40.50.300">
    <property type="entry name" value="P-loop containing nucleotide triphosphate hydrolases"/>
    <property type="match status" value="1"/>
</dbReference>
<dbReference type="Pfam" id="PF23598">
    <property type="entry name" value="LRR_14"/>
    <property type="match status" value="1"/>
</dbReference>
<dbReference type="InterPro" id="IPR035897">
    <property type="entry name" value="Toll_tir_struct_dom_sf"/>
</dbReference>
<protein>
    <submittedName>
        <fullName evidence="6">TMV resistance protein N-like isoform X1</fullName>
    </submittedName>
</protein>
<proteinExistence type="predicted"/>
<keyword evidence="1" id="KW-0433">Leucine-rich repeat</keyword>
<dbReference type="GO" id="GO:0007165">
    <property type="term" value="P:signal transduction"/>
    <property type="evidence" value="ECO:0007669"/>
    <property type="project" value="InterPro"/>
</dbReference>
<dbReference type="SUPFAM" id="SSF52540">
    <property type="entry name" value="P-loop containing nucleoside triphosphate hydrolases"/>
    <property type="match status" value="1"/>
</dbReference>
<keyword evidence="5" id="KW-1185">Reference proteome</keyword>
<dbReference type="PROSITE" id="PS50104">
    <property type="entry name" value="TIR"/>
    <property type="match status" value="1"/>
</dbReference>
<dbReference type="InterPro" id="IPR002182">
    <property type="entry name" value="NB-ARC"/>
</dbReference>
<evidence type="ECO:0000256" key="3">
    <source>
        <dbReference type="ARBA" id="ARBA00022821"/>
    </source>
</evidence>
<dbReference type="Gene3D" id="1.10.8.430">
    <property type="entry name" value="Helical domain of apoptotic protease-activating factors"/>
    <property type="match status" value="1"/>
</dbReference>
<dbReference type="SUPFAM" id="SSF52200">
    <property type="entry name" value="Toll/Interleukin receptor TIR domain"/>
    <property type="match status" value="1"/>
</dbReference>
<dbReference type="GO" id="GO:0051707">
    <property type="term" value="P:response to other organism"/>
    <property type="evidence" value="ECO:0007669"/>
    <property type="project" value="UniProtKB-ARBA"/>
</dbReference>
<dbReference type="PANTHER" id="PTHR11017:SF570">
    <property type="entry name" value="DISEASE RESISTANCE PROTEIN (TIR-NBS CLASS)-RELATED"/>
    <property type="match status" value="1"/>
</dbReference>